<reference evidence="6" key="1">
    <citation type="journal article" date="2023" name="G3 (Bethesda)">
        <title>Whole genome assemblies of Zophobas morio and Tenebrio molitor.</title>
        <authorList>
            <person name="Kaur S."/>
            <person name="Stinson S.A."/>
            <person name="diCenzo G.C."/>
        </authorList>
    </citation>
    <scope>NUCLEOTIDE SEQUENCE</scope>
    <source>
        <strain evidence="6">QUZm001</strain>
    </source>
</reference>
<sequence>MLEDGDLSVVSDTKTIGLKSCEGEIFTVSFRVATMSNTIKNMIEDLNLEDGIIEEVPLKNISSHTLKKIIEYCEYHVDDDPDDQDWEFSTPTTVSDWDSKLIGTDQEEIFALILAANFLDIPSLLDVGCKTVANMIKGKEPEEIRKIFNIENDFTPEEEEEMRAEYAWLKDD</sequence>
<dbReference type="InterPro" id="IPR016072">
    <property type="entry name" value="Skp1_comp_dimer"/>
</dbReference>
<dbReference type="InterPro" id="IPR001232">
    <property type="entry name" value="SKP1-like"/>
</dbReference>
<dbReference type="CDD" id="cd18322">
    <property type="entry name" value="BTB_POZ_SKP1"/>
    <property type="match status" value="1"/>
</dbReference>
<evidence type="ECO:0000259" key="5">
    <source>
        <dbReference type="Pfam" id="PF03931"/>
    </source>
</evidence>
<dbReference type="Gene3D" id="3.30.710.10">
    <property type="entry name" value="Potassium Channel Kv1.1, Chain A"/>
    <property type="match status" value="1"/>
</dbReference>
<feature type="domain" description="SKP1 component dimerisation" evidence="4">
    <location>
        <begin position="123"/>
        <end position="168"/>
    </location>
</feature>
<organism evidence="6 7">
    <name type="scientific">Zophobas morio</name>
    <dbReference type="NCBI Taxonomy" id="2755281"/>
    <lineage>
        <taxon>Eukaryota</taxon>
        <taxon>Metazoa</taxon>
        <taxon>Ecdysozoa</taxon>
        <taxon>Arthropoda</taxon>
        <taxon>Hexapoda</taxon>
        <taxon>Insecta</taxon>
        <taxon>Pterygota</taxon>
        <taxon>Neoptera</taxon>
        <taxon>Endopterygota</taxon>
        <taxon>Coleoptera</taxon>
        <taxon>Polyphaga</taxon>
        <taxon>Cucujiformia</taxon>
        <taxon>Tenebrionidae</taxon>
        <taxon>Zophobas</taxon>
    </lineage>
</organism>
<dbReference type="Pfam" id="PF03931">
    <property type="entry name" value="Skp1_POZ"/>
    <property type="match status" value="1"/>
</dbReference>
<keyword evidence="2 3" id="KW-0833">Ubl conjugation pathway</keyword>
<name>A0AA38M050_9CUCU</name>
<feature type="domain" description="SKP1 component POZ" evidence="5">
    <location>
        <begin position="15"/>
        <end position="77"/>
    </location>
</feature>
<proteinExistence type="inferred from homology"/>
<evidence type="ECO:0000313" key="7">
    <source>
        <dbReference type="Proteomes" id="UP001168821"/>
    </source>
</evidence>
<dbReference type="FunFam" id="3.30.710.10:FF:000026">
    <property type="entry name" value="E3 ubiquitin ligase complex SCF subunit"/>
    <property type="match status" value="1"/>
</dbReference>
<dbReference type="InterPro" id="IPR016073">
    <property type="entry name" value="Skp1_comp_POZ"/>
</dbReference>
<evidence type="ECO:0000256" key="1">
    <source>
        <dbReference type="ARBA" id="ARBA00009993"/>
    </source>
</evidence>
<evidence type="ECO:0000256" key="3">
    <source>
        <dbReference type="PIRNR" id="PIRNR028729"/>
    </source>
</evidence>
<comment type="pathway">
    <text evidence="3">Protein modification; protein ubiquitination.</text>
</comment>
<protein>
    <recommendedName>
        <fullName evidence="8">S-phase kinase-associated protein 1</fullName>
    </recommendedName>
</protein>
<dbReference type="EMBL" id="JALNTZ010003664">
    <property type="protein sequence ID" value="KAJ3616297.1"/>
    <property type="molecule type" value="Genomic_DNA"/>
</dbReference>
<dbReference type="Proteomes" id="UP001168821">
    <property type="component" value="Unassembled WGS sequence"/>
</dbReference>
<dbReference type="GO" id="GO:0006511">
    <property type="term" value="P:ubiquitin-dependent protein catabolic process"/>
    <property type="evidence" value="ECO:0007669"/>
    <property type="project" value="InterPro"/>
</dbReference>
<evidence type="ECO:0008006" key="8">
    <source>
        <dbReference type="Google" id="ProtNLM"/>
    </source>
</evidence>
<dbReference type="PANTHER" id="PTHR11165">
    <property type="entry name" value="SKP1"/>
    <property type="match status" value="1"/>
</dbReference>
<dbReference type="AlphaFoldDB" id="A0AA38M050"/>
<accession>A0AA38M050</accession>
<evidence type="ECO:0000256" key="2">
    <source>
        <dbReference type="ARBA" id="ARBA00022786"/>
    </source>
</evidence>
<dbReference type="InterPro" id="IPR011333">
    <property type="entry name" value="SKP1/BTB/POZ_sf"/>
</dbReference>
<gene>
    <name evidence="6" type="ORF">Zmor_011942</name>
</gene>
<evidence type="ECO:0000259" key="4">
    <source>
        <dbReference type="Pfam" id="PF01466"/>
    </source>
</evidence>
<dbReference type="InterPro" id="IPR016897">
    <property type="entry name" value="SKP1"/>
</dbReference>
<dbReference type="SUPFAM" id="SSF54695">
    <property type="entry name" value="POZ domain"/>
    <property type="match status" value="1"/>
</dbReference>
<evidence type="ECO:0000313" key="6">
    <source>
        <dbReference type="EMBL" id="KAJ3616297.1"/>
    </source>
</evidence>
<comment type="similarity">
    <text evidence="1 3">Belongs to the SKP1 family.</text>
</comment>
<dbReference type="InterPro" id="IPR036296">
    <property type="entry name" value="SKP1-like_dim_sf"/>
</dbReference>
<comment type="caution">
    <text evidence="6">The sequence shown here is derived from an EMBL/GenBank/DDBJ whole genome shotgun (WGS) entry which is preliminary data.</text>
</comment>
<dbReference type="Pfam" id="PF01466">
    <property type="entry name" value="Skp1"/>
    <property type="match status" value="1"/>
</dbReference>
<dbReference type="PIRSF" id="PIRSF028729">
    <property type="entry name" value="E3_ubiquit_lig_SCF_Skp"/>
    <property type="match status" value="1"/>
</dbReference>
<dbReference type="SMART" id="SM00512">
    <property type="entry name" value="Skp1"/>
    <property type="match status" value="1"/>
</dbReference>
<keyword evidence="7" id="KW-1185">Reference proteome</keyword>
<dbReference type="SUPFAM" id="SSF81382">
    <property type="entry name" value="Skp1 dimerisation domain-like"/>
    <property type="match status" value="1"/>
</dbReference>